<dbReference type="InterPro" id="IPR007110">
    <property type="entry name" value="Ig-like_dom"/>
</dbReference>
<protein>
    <recommendedName>
        <fullName evidence="1">Ig-like domain-containing protein</fullName>
    </recommendedName>
</protein>
<proteinExistence type="predicted"/>
<feature type="domain" description="Ig-like" evidence="1">
    <location>
        <begin position="283"/>
        <end position="375"/>
    </location>
</feature>
<reference evidence="2 3" key="1">
    <citation type="submission" date="2017-07" db="EMBL/GenBank/DDBJ databases">
        <authorList>
            <person name="Sun Z.S."/>
            <person name="Albrecht U."/>
            <person name="Echele G."/>
            <person name="Lee C.C."/>
        </authorList>
    </citation>
    <scope>NUCLEOTIDE SEQUENCE [LARGE SCALE GENOMIC DNA]</scope>
    <source>
        <strain evidence="2 3">AR3</strain>
    </source>
</reference>
<evidence type="ECO:0000313" key="3">
    <source>
        <dbReference type="Proteomes" id="UP000214649"/>
    </source>
</evidence>
<evidence type="ECO:0000259" key="1">
    <source>
        <dbReference type="PROSITE" id="PS50835"/>
    </source>
</evidence>
<accession>A0A239RFZ5</accession>
<gene>
    <name evidence="2" type="ORF">SAMN05216470_2011</name>
</gene>
<sequence length="375" mass="39600">MGIISSGQITITDLSDAPVLSAFITASQTTTQVFDQTANTYNPSYTSTPQTLTLNLTKAGQSTSILGQVGKVSWYEYNGSTKSAITSTTNTDNQYLSGTHNEVLHTKVNVPASAGAKRYEAVGTWTDPVTGLKVDFHATIDLLAVQLGKQSLILNVYTGKGNTFYNNQPANLTVNADLYKGNALSGGNKQFKFFYADSSVSATNSAGYDADGGLGWHLCSSTTTGQTPNVAAGTNTTAQGILTVTPDVVVNSQTFKVVCIDRAGGTAGQKAIGIATILDFSDPIVVVVESSAGSTFKNSTGSTTLKARLYRKGEELDADGTDTNYTYKWTRRDKNGTLDANFGGTGNQYKVGKTISVTASNVSDKAVFTCEVFEN</sequence>
<dbReference type="Proteomes" id="UP000214649">
    <property type="component" value="Unassembled WGS sequence"/>
</dbReference>
<organism evidence="2 3">
    <name type="scientific">Streptococcus equinus</name>
    <name type="common">Streptococcus bovis</name>
    <dbReference type="NCBI Taxonomy" id="1335"/>
    <lineage>
        <taxon>Bacteria</taxon>
        <taxon>Bacillati</taxon>
        <taxon>Bacillota</taxon>
        <taxon>Bacilli</taxon>
        <taxon>Lactobacillales</taxon>
        <taxon>Streptococcaceae</taxon>
        <taxon>Streptococcus</taxon>
    </lineage>
</organism>
<evidence type="ECO:0000313" key="2">
    <source>
        <dbReference type="EMBL" id="SNU09757.1"/>
    </source>
</evidence>
<dbReference type="PROSITE" id="PS50835">
    <property type="entry name" value="IG_LIKE"/>
    <property type="match status" value="1"/>
</dbReference>
<dbReference type="AlphaFoldDB" id="A0A239RFZ5"/>
<dbReference type="EMBL" id="FZRA01000011">
    <property type="protein sequence ID" value="SNU09757.1"/>
    <property type="molecule type" value="Genomic_DNA"/>
</dbReference>
<dbReference type="RefSeq" id="WP_094141271.1">
    <property type="nucleotide sequence ID" value="NZ_FZRA01000011.1"/>
</dbReference>
<name>A0A239RFZ5_STREI</name>